<name>A0ABW4YV65_9HYPH</name>
<gene>
    <name evidence="8" type="ORF">ACFSNC_06565</name>
</gene>
<evidence type="ECO:0000256" key="5">
    <source>
        <dbReference type="ARBA" id="ARBA00022741"/>
    </source>
</evidence>
<evidence type="ECO:0000313" key="9">
    <source>
        <dbReference type="Proteomes" id="UP001597299"/>
    </source>
</evidence>
<evidence type="ECO:0000256" key="6">
    <source>
        <dbReference type="ARBA" id="ARBA00022840"/>
    </source>
</evidence>
<dbReference type="InterPro" id="IPR003593">
    <property type="entry name" value="AAA+_ATPase"/>
</dbReference>
<dbReference type="SUPFAM" id="SSF52540">
    <property type="entry name" value="P-loop containing nucleoside triphosphate hydrolases"/>
    <property type="match status" value="2"/>
</dbReference>
<feature type="domain" description="ABC transporter" evidence="7">
    <location>
        <begin position="268"/>
        <end position="513"/>
    </location>
</feature>
<dbReference type="InterPro" id="IPR027417">
    <property type="entry name" value="P-loop_NTPase"/>
</dbReference>
<feature type="domain" description="ABC transporter" evidence="7">
    <location>
        <begin position="18"/>
        <end position="253"/>
    </location>
</feature>
<dbReference type="RefSeq" id="WP_213353266.1">
    <property type="nucleotide sequence ID" value="NZ_JAHBGB010000033.1"/>
</dbReference>
<dbReference type="InterPro" id="IPR003439">
    <property type="entry name" value="ABC_transporter-like_ATP-bd"/>
</dbReference>
<comment type="similarity">
    <text evidence="1">Belongs to the ABC transporter superfamily.</text>
</comment>
<evidence type="ECO:0000259" key="7">
    <source>
        <dbReference type="PROSITE" id="PS50893"/>
    </source>
</evidence>
<reference evidence="9" key="1">
    <citation type="journal article" date="2019" name="Int. J. Syst. Evol. Microbiol.">
        <title>The Global Catalogue of Microorganisms (GCM) 10K type strain sequencing project: providing services to taxonomists for standard genome sequencing and annotation.</title>
        <authorList>
            <consortium name="The Broad Institute Genomics Platform"/>
            <consortium name="The Broad Institute Genome Sequencing Center for Infectious Disease"/>
            <person name="Wu L."/>
            <person name="Ma J."/>
        </authorList>
    </citation>
    <scope>NUCLEOTIDE SEQUENCE [LARGE SCALE GENOMIC DNA]</scope>
    <source>
        <strain evidence="9">CCM 7435</strain>
    </source>
</reference>
<accession>A0ABW4YV65</accession>
<keyword evidence="4" id="KW-0677">Repeat</keyword>
<evidence type="ECO:0000313" key="8">
    <source>
        <dbReference type="EMBL" id="MFD2140053.1"/>
    </source>
</evidence>
<evidence type="ECO:0000256" key="2">
    <source>
        <dbReference type="ARBA" id="ARBA00022448"/>
    </source>
</evidence>
<dbReference type="PROSITE" id="PS50893">
    <property type="entry name" value="ABC_TRANSPORTER_2"/>
    <property type="match status" value="2"/>
</dbReference>
<comment type="caution">
    <text evidence="8">The sequence shown here is derived from an EMBL/GenBank/DDBJ whole genome shotgun (WGS) entry which is preliminary data.</text>
</comment>
<organism evidence="8 9">
    <name type="scientific">Ancylobacter oerskovii</name>
    <dbReference type="NCBI Taxonomy" id="459519"/>
    <lineage>
        <taxon>Bacteria</taxon>
        <taxon>Pseudomonadati</taxon>
        <taxon>Pseudomonadota</taxon>
        <taxon>Alphaproteobacteria</taxon>
        <taxon>Hyphomicrobiales</taxon>
        <taxon>Xanthobacteraceae</taxon>
        <taxon>Ancylobacter</taxon>
    </lineage>
</organism>
<keyword evidence="5" id="KW-0547">Nucleotide-binding</keyword>
<sequence>MSETAAIPGLSIDTAPLLELTGFSKSFAGFRALDRVDLTLHAGEVHALLGENGAGKSTLIKCMTGVVHRDAGTLRLAGADIAPRSAEEAVKSGIATVYQEVNLAPNLSVAQNLFLGRQPTRFGLVREGEMRRRAREVLAGFDLHIDVAAPLESYSVAVQHIVAIARAVDQSARVLILDEPTASLDAHEVEILFAVMRKLTARGIGILFVTHFLDQVYAICNRITVLRNGRLAGSATTAQLPRLDLVRMMLGRELAEATAHTGAGRAEAGPEQPAFASFEDYGKAGYVAPFDLALRPGHVVGLAGLLGSGRTETTRLVFGAAHADTGAATVDGRKVALASPAEALHLGFGYCPEERKTEGIVAELTVRENIVLALQARRGALKPLSRREQDEIAARFIRLLDIRPPDPERPIGLLSGGNQQKALLARWLATEPRLLILDEPTRGIDVGAHAEIIALIRRLCAEGMALLVVSSELEEIVTYADEVIVLRDRAHVARLTGEEITVPGILKAIAADAPASGQAA</sequence>
<dbReference type="Proteomes" id="UP001597299">
    <property type="component" value="Unassembled WGS sequence"/>
</dbReference>
<dbReference type="CDD" id="cd03215">
    <property type="entry name" value="ABC_Carb_Monos_II"/>
    <property type="match status" value="1"/>
</dbReference>
<dbReference type="Gene3D" id="3.40.50.300">
    <property type="entry name" value="P-loop containing nucleotide triphosphate hydrolases"/>
    <property type="match status" value="2"/>
</dbReference>
<dbReference type="GO" id="GO:0005524">
    <property type="term" value="F:ATP binding"/>
    <property type="evidence" value="ECO:0007669"/>
    <property type="project" value="UniProtKB-KW"/>
</dbReference>
<dbReference type="InterPro" id="IPR017871">
    <property type="entry name" value="ABC_transporter-like_CS"/>
</dbReference>
<dbReference type="CDD" id="cd03216">
    <property type="entry name" value="ABC_Carb_Monos_I"/>
    <property type="match status" value="1"/>
</dbReference>
<protein>
    <submittedName>
        <fullName evidence="8">Sugar ABC transporter ATP-binding protein</fullName>
    </submittedName>
</protein>
<keyword evidence="6 8" id="KW-0067">ATP-binding</keyword>
<keyword evidence="3" id="KW-0762">Sugar transport</keyword>
<keyword evidence="9" id="KW-1185">Reference proteome</keyword>
<dbReference type="PANTHER" id="PTHR43790:SF9">
    <property type="entry name" value="GALACTOFURANOSE TRANSPORTER ATP-BINDING PROTEIN YTFR"/>
    <property type="match status" value="1"/>
</dbReference>
<dbReference type="EMBL" id="JBHUHD010000001">
    <property type="protein sequence ID" value="MFD2140053.1"/>
    <property type="molecule type" value="Genomic_DNA"/>
</dbReference>
<evidence type="ECO:0000256" key="3">
    <source>
        <dbReference type="ARBA" id="ARBA00022597"/>
    </source>
</evidence>
<dbReference type="InterPro" id="IPR050107">
    <property type="entry name" value="ABC_carbohydrate_import_ATPase"/>
</dbReference>
<keyword evidence="2" id="KW-0813">Transport</keyword>
<dbReference type="PANTHER" id="PTHR43790">
    <property type="entry name" value="CARBOHYDRATE TRANSPORT ATP-BINDING PROTEIN MG119-RELATED"/>
    <property type="match status" value="1"/>
</dbReference>
<dbReference type="Pfam" id="PF00005">
    <property type="entry name" value="ABC_tran"/>
    <property type="match status" value="2"/>
</dbReference>
<evidence type="ECO:0000256" key="4">
    <source>
        <dbReference type="ARBA" id="ARBA00022737"/>
    </source>
</evidence>
<evidence type="ECO:0000256" key="1">
    <source>
        <dbReference type="ARBA" id="ARBA00005417"/>
    </source>
</evidence>
<dbReference type="SMART" id="SM00382">
    <property type="entry name" value="AAA"/>
    <property type="match status" value="2"/>
</dbReference>
<proteinExistence type="inferred from homology"/>
<dbReference type="PROSITE" id="PS00211">
    <property type="entry name" value="ABC_TRANSPORTER_1"/>
    <property type="match status" value="1"/>
</dbReference>